<sequence length="70" mass="7560">MLFITDFQENSVKNNHRVVYAMHGKTAVVGDTSIYSRGQGIALPLPSVAFFFKLVLAPGLQPVGGLLEVV</sequence>
<accession>A0A951Q4D6</accession>
<reference evidence="1" key="2">
    <citation type="journal article" date="2022" name="Microbiol. Resour. Announc.">
        <title>Metagenome Sequencing to Explore Phylogenomics of Terrestrial Cyanobacteria.</title>
        <authorList>
            <person name="Ward R.D."/>
            <person name="Stajich J.E."/>
            <person name="Johansen J.R."/>
            <person name="Huntemann M."/>
            <person name="Clum A."/>
            <person name="Foster B."/>
            <person name="Foster B."/>
            <person name="Roux S."/>
            <person name="Palaniappan K."/>
            <person name="Varghese N."/>
            <person name="Mukherjee S."/>
            <person name="Reddy T.B.K."/>
            <person name="Daum C."/>
            <person name="Copeland A."/>
            <person name="Chen I.A."/>
            <person name="Ivanova N.N."/>
            <person name="Kyrpides N.C."/>
            <person name="Shapiro N."/>
            <person name="Eloe-Fadrosh E.A."/>
            <person name="Pietrasiak N."/>
        </authorList>
    </citation>
    <scope>NUCLEOTIDE SEQUENCE</scope>
    <source>
        <strain evidence="1">JT2-VF2</strain>
    </source>
</reference>
<proteinExistence type="predicted"/>
<evidence type="ECO:0000313" key="2">
    <source>
        <dbReference type="Proteomes" id="UP000715781"/>
    </source>
</evidence>
<reference evidence="1" key="1">
    <citation type="submission" date="2021-05" db="EMBL/GenBank/DDBJ databases">
        <authorList>
            <person name="Pietrasiak N."/>
            <person name="Ward R."/>
            <person name="Stajich J.E."/>
            <person name="Kurbessoian T."/>
        </authorList>
    </citation>
    <scope>NUCLEOTIDE SEQUENCE</scope>
    <source>
        <strain evidence="1">JT2-VF2</strain>
    </source>
</reference>
<protein>
    <submittedName>
        <fullName evidence="1">Uncharacterized protein</fullName>
    </submittedName>
</protein>
<evidence type="ECO:0000313" key="1">
    <source>
        <dbReference type="EMBL" id="MBW4563940.1"/>
    </source>
</evidence>
<dbReference type="AlphaFoldDB" id="A0A951Q4D6"/>
<comment type="caution">
    <text evidence="1">The sequence shown here is derived from an EMBL/GenBank/DDBJ whole genome shotgun (WGS) entry which is preliminary data.</text>
</comment>
<gene>
    <name evidence="1" type="ORF">KME32_22920</name>
</gene>
<name>A0A951Q4D6_9NOST</name>
<dbReference type="EMBL" id="JAHHHN010000017">
    <property type="protein sequence ID" value="MBW4563940.1"/>
    <property type="molecule type" value="Genomic_DNA"/>
</dbReference>
<dbReference type="Proteomes" id="UP000715781">
    <property type="component" value="Unassembled WGS sequence"/>
</dbReference>
<organism evidence="1 2">
    <name type="scientific">Mojavia pulchra JT2-VF2</name>
    <dbReference type="NCBI Taxonomy" id="287848"/>
    <lineage>
        <taxon>Bacteria</taxon>
        <taxon>Bacillati</taxon>
        <taxon>Cyanobacteriota</taxon>
        <taxon>Cyanophyceae</taxon>
        <taxon>Nostocales</taxon>
        <taxon>Nostocaceae</taxon>
    </lineage>
</organism>